<name>A0A9P7BVM8_RHIOR</name>
<dbReference type="CDD" id="cd22888">
    <property type="entry name" value="CcO_VIIa_fungal"/>
    <property type="match status" value="1"/>
</dbReference>
<keyword evidence="4" id="KW-1133">Transmembrane helix</keyword>
<protein>
    <recommendedName>
        <fullName evidence="9">Cytochrome c oxidase polypeptide VIIA</fullName>
    </recommendedName>
</protein>
<dbReference type="EMBL" id="JAANQT010000242">
    <property type="protein sequence ID" value="KAG1312852.1"/>
    <property type="molecule type" value="Genomic_DNA"/>
</dbReference>
<dbReference type="PANTHER" id="PTHR28264:SF1">
    <property type="entry name" value="CYTOCHROME C OXIDASE SUBUNIT 6C"/>
    <property type="match status" value="1"/>
</dbReference>
<evidence type="ECO:0008006" key="9">
    <source>
        <dbReference type="Google" id="ProtNLM"/>
    </source>
</evidence>
<keyword evidence="6" id="KW-0472">Membrane</keyword>
<sequence>MASRLLHGEYAQFNDSFNKKTAAILKTSKQETTTCKMIAPITGKFRKQVMKDIAISLTLGGVSGYVFWNSYHVPTAARRNAYYAKLEASKQ</sequence>
<keyword evidence="5" id="KW-0496">Mitochondrion</keyword>
<keyword evidence="3" id="KW-0999">Mitochondrion inner membrane</keyword>
<evidence type="ECO:0000256" key="3">
    <source>
        <dbReference type="ARBA" id="ARBA00022792"/>
    </source>
</evidence>
<dbReference type="GO" id="GO:0006123">
    <property type="term" value="P:mitochondrial electron transport, cytochrome c to oxygen"/>
    <property type="evidence" value="ECO:0007669"/>
    <property type="project" value="TreeGrafter"/>
</dbReference>
<reference evidence="7" key="1">
    <citation type="journal article" date="2020" name="Microb. Genom.">
        <title>Genetic diversity of clinical and environmental Mucorales isolates obtained from an investigation of mucormycosis cases among solid organ transplant recipients.</title>
        <authorList>
            <person name="Nguyen M.H."/>
            <person name="Kaul D."/>
            <person name="Muto C."/>
            <person name="Cheng S.J."/>
            <person name="Richter R.A."/>
            <person name="Bruno V.M."/>
            <person name="Liu G."/>
            <person name="Beyhan S."/>
            <person name="Sundermann A.J."/>
            <person name="Mounaud S."/>
            <person name="Pasculle A.W."/>
            <person name="Nierman W.C."/>
            <person name="Driscoll E."/>
            <person name="Cumbie R."/>
            <person name="Clancy C.J."/>
            <person name="Dupont C.L."/>
        </authorList>
    </citation>
    <scope>NUCLEOTIDE SEQUENCE</scope>
    <source>
        <strain evidence="7">GL11</strain>
    </source>
</reference>
<evidence type="ECO:0000313" key="8">
    <source>
        <dbReference type="Proteomes" id="UP000716291"/>
    </source>
</evidence>
<evidence type="ECO:0000256" key="1">
    <source>
        <dbReference type="ARBA" id="ARBA00004273"/>
    </source>
</evidence>
<gene>
    <name evidence="7" type="ORF">G6F64_002699</name>
</gene>
<organism evidence="7 8">
    <name type="scientific">Rhizopus oryzae</name>
    <name type="common">Mucormycosis agent</name>
    <name type="synonym">Rhizopus arrhizus var. delemar</name>
    <dbReference type="NCBI Taxonomy" id="64495"/>
    <lineage>
        <taxon>Eukaryota</taxon>
        <taxon>Fungi</taxon>
        <taxon>Fungi incertae sedis</taxon>
        <taxon>Mucoromycota</taxon>
        <taxon>Mucoromycotina</taxon>
        <taxon>Mucoromycetes</taxon>
        <taxon>Mucorales</taxon>
        <taxon>Mucorineae</taxon>
        <taxon>Rhizopodaceae</taxon>
        <taxon>Rhizopus</taxon>
    </lineage>
</organism>
<dbReference type="PANTHER" id="PTHR28264">
    <property type="entry name" value="CYTOCHROME C OXIDASE SUBUNIT 7A"/>
    <property type="match status" value="1"/>
</dbReference>
<dbReference type="GO" id="GO:0004129">
    <property type="term" value="F:cytochrome-c oxidase activity"/>
    <property type="evidence" value="ECO:0007669"/>
    <property type="project" value="TreeGrafter"/>
</dbReference>
<dbReference type="AlphaFoldDB" id="A0A9P7BVM8"/>
<evidence type="ECO:0000313" key="7">
    <source>
        <dbReference type="EMBL" id="KAG1312852.1"/>
    </source>
</evidence>
<evidence type="ECO:0000256" key="6">
    <source>
        <dbReference type="ARBA" id="ARBA00023136"/>
    </source>
</evidence>
<accession>A0A9P7BVM8</accession>
<keyword evidence="2" id="KW-0812">Transmembrane</keyword>
<proteinExistence type="predicted"/>
<dbReference type="GO" id="GO:0005743">
    <property type="term" value="C:mitochondrial inner membrane"/>
    <property type="evidence" value="ECO:0007669"/>
    <property type="project" value="UniProtKB-SubCell"/>
</dbReference>
<comment type="caution">
    <text evidence="7">The sequence shown here is derived from an EMBL/GenBank/DDBJ whole genome shotgun (WGS) entry which is preliminary data.</text>
</comment>
<keyword evidence="8" id="KW-1185">Reference proteome</keyword>
<evidence type="ECO:0000256" key="5">
    <source>
        <dbReference type="ARBA" id="ARBA00023128"/>
    </source>
</evidence>
<evidence type="ECO:0000256" key="4">
    <source>
        <dbReference type="ARBA" id="ARBA00022989"/>
    </source>
</evidence>
<evidence type="ECO:0000256" key="2">
    <source>
        <dbReference type="ARBA" id="ARBA00022692"/>
    </source>
</evidence>
<comment type="subcellular location">
    <subcellularLocation>
        <location evidence="1">Mitochondrion inner membrane</location>
    </subcellularLocation>
</comment>
<dbReference type="Proteomes" id="UP000716291">
    <property type="component" value="Unassembled WGS sequence"/>
</dbReference>